<feature type="non-terminal residue" evidence="4">
    <location>
        <position position="197"/>
    </location>
</feature>
<reference evidence="4 5" key="1">
    <citation type="journal article" date="2021" name="Nat. Plants">
        <title>The Taxus genome provides insights into paclitaxel biosynthesis.</title>
        <authorList>
            <person name="Xiong X."/>
            <person name="Gou J."/>
            <person name="Liao Q."/>
            <person name="Li Y."/>
            <person name="Zhou Q."/>
            <person name="Bi G."/>
            <person name="Li C."/>
            <person name="Du R."/>
            <person name="Wang X."/>
            <person name="Sun T."/>
            <person name="Guo L."/>
            <person name="Liang H."/>
            <person name="Lu P."/>
            <person name="Wu Y."/>
            <person name="Zhang Z."/>
            <person name="Ro D.K."/>
            <person name="Shang Y."/>
            <person name="Huang S."/>
            <person name="Yan J."/>
        </authorList>
    </citation>
    <scope>NUCLEOTIDE SEQUENCE [LARGE SCALE GENOMIC DNA]</scope>
    <source>
        <strain evidence="4">Ta-2019</strain>
    </source>
</reference>
<dbReference type="OMA" id="YSIWPRE"/>
<feature type="domain" description="SHSP" evidence="3">
    <location>
        <begin position="80"/>
        <end position="193"/>
    </location>
</feature>
<evidence type="ECO:0000259" key="3">
    <source>
        <dbReference type="PROSITE" id="PS01031"/>
    </source>
</evidence>
<dbReference type="Pfam" id="PF00011">
    <property type="entry name" value="HSP20"/>
    <property type="match status" value="1"/>
</dbReference>
<sequence length="197" mass="22482">ETRGSGNGSSSSSSSSEVQRWTEPLTEVLFNSFFFPRRNVLDTFFRSGYLFDPLLFGYFMDPYEPFALWSTTPYNVWPKETVALSKSRVDWFETGDNIILCADLPGLKKHDINVTVENGQILKIGGVWNHRAEDIEESGDEWWKVEYMRRFLLPCNGNIEQARARIDDGVLDVRIPKIKNKAVNGEAPPLKVVDVTD</sequence>
<evidence type="ECO:0000256" key="1">
    <source>
        <dbReference type="PROSITE-ProRule" id="PRU00285"/>
    </source>
</evidence>
<dbReference type="PANTHER" id="PTHR47838:SF1">
    <property type="entry name" value="21.7 KDA CLASS VI HEAT SHOCK PROTEIN"/>
    <property type="match status" value="1"/>
</dbReference>
<dbReference type="AlphaFoldDB" id="A0AA38FW27"/>
<accession>A0AA38FW27</accession>
<dbReference type="InterPro" id="IPR008978">
    <property type="entry name" value="HSP20-like_chaperone"/>
</dbReference>
<dbReference type="InterPro" id="IPR002068">
    <property type="entry name" value="A-crystallin/Hsp20_dom"/>
</dbReference>
<organism evidence="4 5">
    <name type="scientific">Taxus chinensis</name>
    <name type="common">Chinese yew</name>
    <name type="synonym">Taxus wallichiana var. chinensis</name>
    <dbReference type="NCBI Taxonomy" id="29808"/>
    <lineage>
        <taxon>Eukaryota</taxon>
        <taxon>Viridiplantae</taxon>
        <taxon>Streptophyta</taxon>
        <taxon>Embryophyta</taxon>
        <taxon>Tracheophyta</taxon>
        <taxon>Spermatophyta</taxon>
        <taxon>Pinopsida</taxon>
        <taxon>Pinidae</taxon>
        <taxon>Conifers II</taxon>
        <taxon>Cupressales</taxon>
        <taxon>Taxaceae</taxon>
        <taxon>Taxus</taxon>
    </lineage>
</organism>
<keyword evidence="5" id="KW-1185">Reference proteome</keyword>
<dbReference type="Gene3D" id="2.60.40.790">
    <property type="match status" value="1"/>
</dbReference>
<dbReference type="Proteomes" id="UP000824469">
    <property type="component" value="Unassembled WGS sequence"/>
</dbReference>
<evidence type="ECO:0000256" key="2">
    <source>
        <dbReference type="RuleBase" id="RU003616"/>
    </source>
</evidence>
<evidence type="ECO:0000313" key="5">
    <source>
        <dbReference type="Proteomes" id="UP000824469"/>
    </source>
</evidence>
<protein>
    <recommendedName>
        <fullName evidence="3">SHSP domain-containing protein</fullName>
    </recommendedName>
</protein>
<name>A0AA38FW27_TAXCH</name>
<gene>
    <name evidence="4" type="ORF">KI387_026145</name>
</gene>
<evidence type="ECO:0000313" key="4">
    <source>
        <dbReference type="EMBL" id="KAH9311110.1"/>
    </source>
</evidence>
<comment type="similarity">
    <text evidence="1 2">Belongs to the small heat shock protein (HSP20) family.</text>
</comment>
<proteinExistence type="inferred from homology"/>
<comment type="caution">
    <text evidence="4">The sequence shown here is derived from an EMBL/GenBank/DDBJ whole genome shotgun (WGS) entry which is preliminary data.</text>
</comment>
<dbReference type="PANTHER" id="PTHR47838">
    <property type="entry name" value="21.7 KDA CLASS VI HEAT SHOCK PROTEIN"/>
    <property type="match status" value="1"/>
</dbReference>
<dbReference type="PROSITE" id="PS01031">
    <property type="entry name" value="SHSP"/>
    <property type="match status" value="1"/>
</dbReference>
<dbReference type="SUPFAM" id="SSF49764">
    <property type="entry name" value="HSP20-like chaperones"/>
    <property type="match status" value="1"/>
</dbReference>
<dbReference type="EMBL" id="JAHRHJ020000006">
    <property type="protein sequence ID" value="KAH9311110.1"/>
    <property type="molecule type" value="Genomic_DNA"/>
</dbReference>